<dbReference type="PROSITE" id="PS00870">
    <property type="entry name" value="CLPAB_1"/>
    <property type="match status" value="1"/>
</dbReference>
<dbReference type="GO" id="GO:0005524">
    <property type="term" value="F:ATP binding"/>
    <property type="evidence" value="ECO:0007669"/>
    <property type="project" value="UniProtKB-KW"/>
</dbReference>
<dbReference type="FunFam" id="3.40.50.300:FF:000025">
    <property type="entry name" value="ATP-dependent Clp protease subunit"/>
    <property type="match status" value="1"/>
</dbReference>
<dbReference type="Gene3D" id="1.10.1780.10">
    <property type="entry name" value="Clp, N-terminal domain"/>
    <property type="match status" value="1"/>
</dbReference>
<dbReference type="InterPro" id="IPR019489">
    <property type="entry name" value="Clp_ATPase_C"/>
</dbReference>
<evidence type="ECO:0000256" key="7">
    <source>
        <dbReference type="ARBA" id="ARBA00023054"/>
    </source>
</evidence>
<dbReference type="SUPFAM" id="SSF81923">
    <property type="entry name" value="Double Clp-N motif"/>
    <property type="match status" value="1"/>
</dbReference>
<dbReference type="CDD" id="cd19499">
    <property type="entry name" value="RecA-like_ClpB_Hsp104-like"/>
    <property type="match status" value="1"/>
</dbReference>
<keyword evidence="7" id="KW-0175">Coiled coil</keyword>
<proteinExistence type="inferred from homology"/>
<dbReference type="InterPro" id="IPR018368">
    <property type="entry name" value="ClpA/B_CS1"/>
</dbReference>
<dbReference type="PANTHER" id="PTHR11638:SF155">
    <property type="entry name" value="CHAPERONE PROTEIN CLPC1, CHLOROPLASTIC-LIKE"/>
    <property type="match status" value="1"/>
</dbReference>
<dbReference type="Gene3D" id="1.10.8.60">
    <property type="match status" value="1"/>
</dbReference>
<dbReference type="Pfam" id="PF17871">
    <property type="entry name" value="AAA_lid_9"/>
    <property type="match status" value="1"/>
</dbReference>
<keyword evidence="12" id="KW-0378">Hydrolase</keyword>
<dbReference type="AlphaFoldDB" id="A0AAW9QWB2"/>
<dbReference type="InterPro" id="IPR003593">
    <property type="entry name" value="AAA+_ATPase"/>
</dbReference>
<evidence type="ECO:0000313" key="12">
    <source>
        <dbReference type="EMBL" id="MEG3437813.1"/>
    </source>
</evidence>
<keyword evidence="13" id="KW-1185">Reference proteome</keyword>
<evidence type="ECO:0000256" key="3">
    <source>
        <dbReference type="ARBA" id="ARBA00022737"/>
    </source>
</evidence>
<dbReference type="FunFam" id="3.40.50.300:FF:000010">
    <property type="entry name" value="Chaperone clpB 1, putative"/>
    <property type="match status" value="1"/>
</dbReference>
<dbReference type="GO" id="GO:0008233">
    <property type="term" value="F:peptidase activity"/>
    <property type="evidence" value="ECO:0007669"/>
    <property type="project" value="UniProtKB-KW"/>
</dbReference>
<dbReference type="PANTHER" id="PTHR11638">
    <property type="entry name" value="ATP-DEPENDENT CLP PROTEASE"/>
    <property type="match status" value="1"/>
</dbReference>
<dbReference type="InterPro" id="IPR036628">
    <property type="entry name" value="Clp_N_dom_sf"/>
</dbReference>
<evidence type="ECO:0000313" key="13">
    <source>
        <dbReference type="Proteomes" id="UP001328733"/>
    </source>
</evidence>
<dbReference type="Pfam" id="PF02861">
    <property type="entry name" value="Clp_N"/>
    <property type="match status" value="1"/>
</dbReference>
<sequence length="796" mass="87441">MFEYFNEKAIRAVMFAQEEARRTGHNVVGTEHLLLGLIGEATATASVILKDLGVTLHETRRAIEGMTGRGPGYSPVNMPFTPKVKKIFEQALQEVRQLGDTARAQNRLSIAPEHLLLAITTDPESLAAKILILQGVDLLHLRTLLIKNAGEKVATSIGQGFGEEPRRSKRGKLLEEFGRNLTREAKEGKLDPVVGRENEIARVVQILGRRTKNNPVLIGEPGVGKTAIAEGLARRIVEGDLPEILHEKEVIALDMGSLLAGTRLRGEFEERVKGIIEEVRQAGNIILVIDEIHTLVGAGALGGTMDAANMLKPALARGEIQCLGATTLDEYRQYIERDAALERRFQPVKVGEPSVAETIEILRGLRPSYEDFHKVKYSDAAIEAAATLSDRYISDRFLPDKAIDLLDEAGSRTHLRYSQVTKVRSGEIPVDTGSPLINPESLVPVVDEEEIAQIVASWTGVPVTKLTETESESLLNLEARLHERIIGQDEAVKAVSRAIRRARVNLKNPDRPIASFLFAGPTGVGKTELSKALARFLFGSEEAMIRLDMSEFMEPHTVSKLIGSPPGYIGYEEGGQLTEAARRKPYTVVLFDEIEKAHPDVFNLLLQLLEDGRLTDAKGRTVSFKNTLIILTSNIGSKAIEKGGSGLGFEISGNSEEARYKQIRARVNDELKQYFRPEFLNRLDDTIVFRPLAREEVARIGEILVAEIAGQLAERGITLEVTEAFISLVVNEGYDPGYGARPLRRALTRRLEDSLAEAMLSGQVKEGDRAILDVTDDGTVTVHATARSSLQLQPVG</sequence>
<comment type="subcellular location">
    <subcellularLocation>
        <location evidence="1">Cytoplasm</location>
    </subcellularLocation>
</comment>
<dbReference type="Pfam" id="PF07724">
    <property type="entry name" value="AAA_2"/>
    <property type="match status" value="1"/>
</dbReference>
<dbReference type="InterPro" id="IPR050130">
    <property type="entry name" value="ClpA_ClpB"/>
</dbReference>
<evidence type="ECO:0000256" key="6">
    <source>
        <dbReference type="ARBA" id="ARBA00023016"/>
    </source>
</evidence>
<protein>
    <submittedName>
        <fullName evidence="12">ATP-dependent Clp protease ATP-binding subunit</fullName>
    </submittedName>
</protein>
<keyword evidence="8" id="KW-0143">Chaperone</keyword>
<dbReference type="Proteomes" id="UP001328733">
    <property type="component" value="Unassembled WGS sequence"/>
</dbReference>
<reference evidence="12 13" key="1">
    <citation type="submission" date="2024-01" db="EMBL/GenBank/DDBJ databases">
        <title>Genomic insights into the taxonomy and metabolism of the cyanobacterium Pannus brasiliensis CCIBt3594.</title>
        <authorList>
            <person name="Machado M."/>
            <person name="Botero N.B."/>
            <person name="Andreote A.P.D."/>
            <person name="Feitosa A.M.T."/>
            <person name="Popin R."/>
            <person name="Sivonen K."/>
            <person name="Fiore M.F."/>
        </authorList>
    </citation>
    <scope>NUCLEOTIDE SEQUENCE [LARGE SCALE GENOMIC DNA]</scope>
    <source>
        <strain evidence="12 13">CCIBt3594</strain>
    </source>
</reference>
<dbReference type="GO" id="GO:0016887">
    <property type="term" value="F:ATP hydrolysis activity"/>
    <property type="evidence" value="ECO:0007669"/>
    <property type="project" value="InterPro"/>
</dbReference>
<dbReference type="EMBL" id="JBAFSM010000020">
    <property type="protein sequence ID" value="MEG3437813.1"/>
    <property type="molecule type" value="Genomic_DNA"/>
</dbReference>
<dbReference type="RefSeq" id="WP_332865293.1">
    <property type="nucleotide sequence ID" value="NZ_JBAFSM010000020.1"/>
</dbReference>
<dbReference type="Gene3D" id="3.40.50.300">
    <property type="entry name" value="P-loop containing nucleotide triphosphate hydrolases"/>
    <property type="match status" value="3"/>
</dbReference>
<evidence type="ECO:0000256" key="5">
    <source>
        <dbReference type="ARBA" id="ARBA00022840"/>
    </source>
</evidence>
<accession>A0AAW9QWB2</accession>
<keyword evidence="4" id="KW-0547">Nucleotide-binding</keyword>
<evidence type="ECO:0000259" key="11">
    <source>
        <dbReference type="PROSITE" id="PS51903"/>
    </source>
</evidence>
<keyword evidence="5 12" id="KW-0067">ATP-binding</keyword>
<evidence type="ECO:0000256" key="2">
    <source>
        <dbReference type="ARBA" id="ARBA00008675"/>
    </source>
</evidence>
<dbReference type="SUPFAM" id="SSF52540">
    <property type="entry name" value="P-loop containing nucleoside triphosphate hydrolases"/>
    <property type="match status" value="2"/>
</dbReference>
<evidence type="ECO:0000256" key="8">
    <source>
        <dbReference type="ARBA" id="ARBA00023186"/>
    </source>
</evidence>
<dbReference type="CDD" id="cd00009">
    <property type="entry name" value="AAA"/>
    <property type="match status" value="1"/>
</dbReference>
<dbReference type="Pfam" id="PF10431">
    <property type="entry name" value="ClpB_D2-small"/>
    <property type="match status" value="1"/>
</dbReference>
<feature type="domain" description="Clp R" evidence="11">
    <location>
        <begin position="2"/>
        <end position="151"/>
    </location>
</feature>
<comment type="similarity">
    <text evidence="2">Belongs to the ClpA/ClpB family.</text>
</comment>
<dbReference type="InterPro" id="IPR003959">
    <property type="entry name" value="ATPase_AAA_core"/>
</dbReference>
<comment type="caution">
    <text evidence="12">The sequence shown here is derived from an EMBL/GenBank/DDBJ whole genome shotgun (WGS) entry which is preliminary data.</text>
</comment>
<keyword evidence="6" id="KW-0346">Stress response</keyword>
<dbReference type="InterPro" id="IPR027417">
    <property type="entry name" value="P-loop_NTPase"/>
</dbReference>
<dbReference type="GO" id="GO:0005737">
    <property type="term" value="C:cytoplasm"/>
    <property type="evidence" value="ECO:0007669"/>
    <property type="project" value="UniProtKB-SubCell"/>
</dbReference>
<dbReference type="InterPro" id="IPR041546">
    <property type="entry name" value="ClpA/ClpB_AAA_lid"/>
</dbReference>
<dbReference type="PROSITE" id="PS51903">
    <property type="entry name" value="CLP_R"/>
    <property type="match status" value="1"/>
</dbReference>
<organism evidence="12 13">
    <name type="scientific">Pannus brasiliensis CCIBt3594</name>
    <dbReference type="NCBI Taxonomy" id="1427578"/>
    <lineage>
        <taxon>Bacteria</taxon>
        <taxon>Bacillati</taxon>
        <taxon>Cyanobacteriota</taxon>
        <taxon>Cyanophyceae</taxon>
        <taxon>Oscillatoriophycideae</taxon>
        <taxon>Chroococcales</taxon>
        <taxon>Microcystaceae</taxon>
        <taxon>Pannus</taxon>
    </lineage>
</organism>
<keyword evidence="12" id="KW-0645">Protease</keyword>
<evidence type="ECO:0000256" key="1">
    <source>
        <dbReference type="ARBA" id="ARBA00004496"/>
    </source>
</evidence>
<dbReference type="PRINTS" id="PR00300">
    <property type="entry name" value="CLPPROTEASEA"/>
</dbReference>
<dbReference type="InterPro" id="IPR001270">
    <property type="entry name" value="ClpA/B"/>
</dbReference>
<evidence type="ECO:0000256" key="10">
    <source>
        <dbReference type="PROSITE-ProRule" id="PRU01251"/>
    </source>
</evidence>
<name>A0AAW9QWB2_9CHRO</name>
<dbReference type="GO" id="GO:0034605">
    <property type="term" value="P:cellular response to heat"/>
    <property type="evidence" value="ECO:0007669"/>
    <property type="project" value="TreeGrafter"/>
</dbReference>
<dbReference type="GO" id="GO:0006508">
    <property type="term" value="P:proteolysis"/>
    <property type="evidence" value="ECO:0007669"/>
    <property type="project" value="UniProtKB-KW"/>
</dbReference>
<comment type="subunit">
    <text evidence="9">Homohexamer. The oligomerization is ATP-dependent.</text>
</comment>
<dbReference type="SMART" id="SM01086">
    <property type="entry name" value="ClpB_D2-small"/>
    <property type="match status" value="1"/>
</dbReference>
<evidence type="ECO:0000256" key="4">
    <source>
        <dbReference type="ARBA" id="ARBA00022741"/>
    </source>
</evidence>
<dbReference type="InterPro" id="IPR004176">
    <property type="entry name" value="Clp_R_N"/>
</dbReference>
<dbReference type="Pfam" id="PF00004">
    <property type="entry name" value="AAA"/>
    <property type="match status" value="1"/>
</dbReference>
<evidence type="ECO:0000256" key="9">
    <source>
        <dbReference type="ARBA" id="ARBA00026057"/>
    </source>
</evidence>
<keyword evidence="3 10" id="KW-0677">Repeat</keyword>
<gene>
    <name evidence="12" type="ORF">V0288_11855</name>
</gene>
<dbReference type="SMART" id="SM00382">
    <property type="entry name" value="AAA"/>
    <property type="match status" value="2"/>
</dbReference>